<sequence>MTTGDELKRKVRDIWHAAWDLGEVAALDDLLAPDYRRYGRTSPDGQTREELKASITACRRAFPDLTTVIDDIVGEPGRLAVRWHSGGTHTGSMLGVPPTGRTVAVSGATFARVVDGLIVTEHVTWDPRELLEALGIITVGAGTPAGARTMEEV</sequence>
<dbReference type="SUPFAM" id="SSF54427">
    <property type="entry name" value="NTF2-like"/>
    <property type="match status" value="1"/>
</dbReference>
<dbReference type="PANTHER" id="PTHR38436:SF1">
    <property type="entry name" value="ESTER CYCLASE"/>
    <property type="match status" value="1"/>
</dbReference>
<comment type="caution">
    <text evidence="1">The sequence shown here is derived from an EMBL/GenBank/DDBJ whole genome shotgun (WGS) entry which is preliminary data.</text>
</comment>
<evidence type="ECO:0000313" key="1">
    <source>
        <dbReference type="EMBL" id="GAA4128098.1"/>
    </source>
</evidence>
<organism evidence="1 2">
    <name type="scientific">Actinomadura keratinilytica</name>
    <dbReference type="NCBI Taxonomy" id="547461"/>
    <lineage>
        <taxon>Bacteria</taxon>
        <taxon>Bacillati</taxon>
        <taxon>Actinomycetota</taxon>
        <taxon>Actinomycetes</taxon>
        <taxon>Streptosporangiales</taxon>
        <taxon>Thermomonosporaceae</taxon>
        <taxon>Actinomadura</taxon>
    </lineage>
</organism>
<dbReference type="Gene3D" id="3.10.450.50">
    <property type="match status" value="1"/>
</dbReference>
<dbReference type="InterPro" id="IPR009959">
    <property type="entry name" value="Cyclase_SnoaL-like"/>
</dbReference>
<accession>A0ABP7XYN0</accession>
<protein>
    <recommendedName>
        <fullName evidence="3">Ester cyclase</fullName>
    </recommendedName>
</protein>
<dbReference type="Proteomes" id="UP001500266">
    <property type="component" value="Unassembled WGS sequence"/>
</dbReference>
<dbReference type="PANTHER" id="PTHR38436">
    <property type="entry name" value="POLYKETIDE CYCLASE SNOAL-LIKE DOMAIN"/>
    <property type="match status" value="1"/>
</dbReference>
<dbReference type="RefSeq" id="WP_345016677.1">
    <property type="nucleotide sequence ID" value="NZ_BAABDO010000003.1"/>
</dbReference>
<gene>
    <name evidence="1" type="ORF">GCM10022416_03480</name>
</gene>
<evidence type="ECO:0008006" key="3">
    <source>
        <dbReference type="Google" id="ProtNLM"/>
    </source>
</evidence>
<dbReference type="Pfam" id="PF07366">
    <property type="entry name" value="SnoaL"/>
    <property type="match status" value="1"/>
</dbReference>
<reference evidence="2" key="1">
    <citation type="journal article" date="2019" name="Int. J. Syst. Evol. Microbiol.">
        <title>The Global Catalogue of Microorganisms (GCM) 10K type strain sequencing project: providing services to taxonomists for standard genome sequencing and annotation.</title>
        <authorList>
            <consortium name="The Broad Institute Genomics Platform"/>
            <consortium name="The Broad Institute Genome Sequencing Center for Infectious Disease"/>
            <person name="Wu L."/>
            <person name="Ma J."/>
        </authorList>
    </citation>
    <scope>NUCLEOTIDE SEQUENCE [LARGE SCALE GENOMIC DNA]</scope>
    <source>
        <strain evidence="2">JCM 17316</strain>
    </source>
</reference>
<evidence type="ECO:0000313" key="2">
    <source>
        <dbReference type="Proteomes" id="UP001500266"/>
    </source>
</evidence>
<keyword evidence="2" id="KW-1185">Reference proteome</keyword>
<dbReference type="EMBL" id="BAABDO010000003">
    <property type="protein sequence ID" value="GAA4128098.1"/>
    <property type="molecule type" value="Genomic_DNA"/>
</dbReference>
<dbReference type="InterPro" id="IPR032710">
    <property type="entry name" value="NTF2-like_dom_sf"/>
</dbReference>
<proteinExistence type="predicted"/>
<name>A0ABP7XYN0_9ACTN</name>